<sequence>MTLGDDAGLVDVAFAACTVLARAGETAVLCGGSAAAYYVPDRYQSLDVDFVVEVGAAPHIVDRALATIGFALAAEGHYRHDRLPYVLAFPIGPLAIGRDLITAWRTDRRADALLHVYTPTDVVRDRFLHFWAWGDRTALEVALAVVRARRDVDLAAIRAWTEREMAADASYDASRVARFFASLGG</sequence>
<dbReference type="AlphaFoldDB" id="A0AAN1XSZ0"/>
<accession>A0AAN1XSZ0</accession>
<evidence type="ECO:0000313" key="2">
    <source>
        <dbReference type="Proteomes" id="UP001317532"/>
    </source>
</evidence>
<proteinExistence type="predicted"/>
<dbReference type="KEGG" id="vab:WPS_04520"/>
<dbReference type="Proteomes" id="UP001317532">
    <property type="component" value="Chromosome"/>
</dbReference>
<organism evidence="1 2">
    <name type="scientific">Vulcanimicrobium alpinum</name>
    <dbReference type="NCBI Taxonomy" id="3016050"/>
    <lineage>
        <taxon>Bacteria</taxon>
        <taxon>Bacillati</taxon>
        <taxon>Vulcanimicrobiota</taxon>
        <taxon>Vulcanimicrobiia</taxon>
        <taxon>Vulcanimicrobiales</taxon>
        <taxon>Vulcanimicrobiaceae</taxon>
        <taxon>Vulcanimicrobium</taxon>
    </lineage>
</organism>
<dbReference type="RefSeq" id="WP_317996238.1">
    <property type="nucleotide sequence ID" value="NZ_AP025523.1"/>
</dbReference>
<name>A0AAN1XSZ0_UNVUL</name>
<keyword evidence="2" id="KW-1185">Reference proteome</keyword>
<evidence type="ECO:0000313" key="1">
    <source>
        <dbReference type="EMBL" id="BDE05176.1"/>
    </source>
</evidence>
<reference evidence="1 2" key="1">
    <citation type="journal article" date="2022" name="ISME Commun">
        <title>Vulcanimicrobium alpinus gen. nov. sp. nov., the first cultivated representative of the candidate phylum 'Eremiobacterota', is a metabolically versatile aerobic anoxygenic phototroph.</title>
        <authorList>
            <person name="Yabe S."/>
            <person name="Muto K."/>
            <person name="Abe K."/>
            <person name="Yokota A."/>
            <person name="Staudigel H."/>
            <person name="Tebo B.M."/>
        </authorList>
    </citation>
    <scope>NUCLEOTIDE SEQUENCE [LARGE SCALE GENOMIC DNA]</scope>
    <source>
        <strain evidence="1 2">WC8-2</strain>
    </source>
</reference>
<protein>
    <submittedName>
        <fullName evidence="1">Uncharacterized protein</fullName>
    </submittedName>
</protein>
<gene>
    <name evidence="1" type="ORF">WPS_04520</name>
</gene>
<dbReference type="EMBL" id="AP025523">
    <property type="protein sequence ID" value="BDE05176.1"/>
    <property type="molecule type" value="Genomic_DNA"/>
</dbReference>